<proteinExistence type="predicted"/>
<evidence type="ECO:0000256" key="1">
    <source>
        <dbReference type="SAM" id="Phobius"/>
    </source>
</evidence>
<evidence type="ECO:0000259" key="2">
    <source>
        <dbReference type="Pfam" id="PF17881"/>
    </source>
</evidence>
<feature type="transmembrane region" description="Helical" evidence="1">
    <location>
        <begin position="6"/>
        <end position="24"/>
    </location>
</feature>
<dbReference type="Proteomes" id="UP000682713">
    <property type="component" value="Unassembled WGS sequence"/>
</dbReference>
<dbReference type="Pfam" id="PF17881">
    <property type="entry name" value="TseB"/>
    <property type="match status" value="1"/>
</dbReference>
<evidence type="ECO:0000313" key="3">
    <source>
        <dbReference type="EMBL" id="MBS4199480.1"/>
    </source>
</evidence>
<dbReference type="SUPFAM" id="SSF54403">
    <property type="entry name" value="Cystatin/monellin"/>
    <property type="match status" value="2"/>
</dbReference>
<reference evidence="3 4" key="1">
    <citation type="submission" date="2021-05" db="EMBL/GenBank/DDBJ databases">
        <title>Novel Bacillus species.</title>
        <authorList>
            <person name="Liu G."/>
        </authorList>
    </citation>
    <scope>NUCLEOTIDE SEQUENCE [LARGE SCALE GENOMIC DNA]</scope>
    <source>
        <strain evidence="3 4">FJAT-49732</strain>
    </source>
</reference>
<keyword evidence="1" id="KW-1133">Transmembrane helix</keyword>
<dbReference type="InterPro" id="IPR041401">
    <property type="entry name" value="TseB-like_dom"/>
</dbReference>
<protein>
    <submittedName>
        <fullName evidence="3">DUF5590 domain-containing protein</fullName>
    </submittedName>
</protein>
<evidence type="ECO:0000313" key="4">
    <source>
        <dbReference type="Proteomes" id="UP000682713"/>
    </source>
</evidence>
<dbReference type="RefSeq" id="WP_213110156.1">
    <property type="nucleotide sequence ID" value="NZ_JAGYPJ010000001.1"/>
</dbReference>
<dbReference type="InterPro" id="IPR046350">
    <property type="entry name" value="Cystatin_sf"/>
</dbReference>
<sequence length="158" mass="18498">MKKWILIIFPLIILIISASLYVYIDARAPLLKAEQYAEQRAKTEAHLVSNDEFFVYHGTKTYYVIKGKNEKGTETIVWIPEESKKDIIIKKASDGISEKDAISKLIQEENPKKILGARLGMEKNLPIWELSYLDQNSKLNYYYIHFDSGKWWRKIENL</sequence>
<gene>
    <name evidence="3" type="ORF">KHA93_07425</name>
</gene>
<name>A0A942TKV0_9BACI</name>
<dbReference type="EMBL" id="JAGYPJ010000001">
    <property type="protein sequence ID" value="MBS4199480.1"/>
    <property type="molecule type" value="Genomic_DNA"/>
</dbReference>
<accession>A0A942TKV0</accession>
<comment type="caution">
    <text evidence="3">The sequence shown here is derived from an EMBL/GenBank/DDBJ whole genome shotgun (WGS) entry which is preliminary data.</text>
</comment>
<feature type="domain" description="Cell wall elongation regulator TseB-like" evidence="2">
    <location>
        <begin position="37"/>
        <end position="80"/>
    </location>
</feature>
<keyword evidence="1" id="KW-0812">Transmembrane</keyword>
<organism evidence="3 4">
    <name type="scientific">Lederbergia citrisecunda</name>
    <dbReference type="NCBI Taxonomy" id="2833583"/>
    <lineage>
        <taxon>Bacteria</taxon>
        <taxon>Bacillati</taxon>
        <taxon>Bacillota</taxon>
        <taxon>Bacilli</taxon>
        <taxon>Bacillales</taxon>
        <taxon>Bacillaceae</taxon>
        <taxon>Lederbergia</taxon>
    </lineage>
</organism>
<dbReference type="AlphaFoldDB" id="A0A942TKV0"/>
<keyword evidence="1" id="KW-0472">Membrane</keyword>
<keyword evidence="4" id="KW-1185">Reference proteome</keyword>
<dbReference type="Gene3D" id="3.10.450.40">
    <property type="match status" value="2"/>
</dbReference>